<dbReference type="GO" id="GO:0005814">
    <property type="term" value="C:centriole"/>
    <property type="evidence" value="ECO:0007669"/>
    <property type="project" value="UniProtKB-SubCell"/>
</dbReference>
<dbReference type="GO" id="GO:0060271">
    <property type="term" value="P:cilium assembly"/>
    <property type="evidence" value="ECO:0007669"/>
    <property type="project" value="InterPro"/>
</dbReference>
<reference evidence="11" key="2">
    <citation type="submission" date="2004-02" db="EMBL/GenBank/DDBJ databases">
        <authorList>
            <consortium name="Genoscope"/>
            <consortium name="Whitehead Institute Centre for Genome Research"/>
        </authorList>
    </citation>
    <scope>NUCLEOTIDE SEQUENCE</scope>
</reference>
<keyword evidence="5" id="KW-0970">Cilium biogenesis/degradation</keyword>
<dbReference type="OrthoDB" id="538223at2759"/>
<comment type="subcellular location">
    <subcellularLocation>
        <location evidence="2">Cytoplasm</location>
        <location evidence="2">Cytoskeleton</location>
        <location evidence="2">Cilium basal body</location>
    </subcellularLocation>
    <subcellularLocation>
        <location evidence="1">Cytoplasm</location>
        <location evidence="1">Cytoskeleton</location>
        <location evidence="1">Microtubule organizing center</location>
        <location evidence="1">Centrosome</location>
        <location evidence="1">Centriole</location>
    </subcellularLocation>
</comment>
<dbReference type="AlphaFoldDB" id="Q4S7A0"/>
<evidence type="ECO:0000256" key="7">
    <source>
        <dbReference type="ARBA" id="ARBA00023273"/>
    </source>
</evidence>
<keyword evidence="6" id="KW-0206">Cytoskeleton</keyword>
<evidence type="ECO:0000256" key="4">
    <source>
        <dbReference type="ARBA" id="ARBA00022490"/>
    </source>
</evidence>
<feature type="transmembrane region" description="Helical" evidence="8">
    <location>
        <begin position="164"/>
        <end position="182"/>
    </location>
</feature>
<evidence type="ECO:0000256" key="1">
    <source>
        <dbReference type="ARBA" id="ARBA00004114"/>
    </source>
</evidence>
<evidence type="ECO:0000313" key="11">
    <source>
        <dbReference type="EMBL" id="CAG03482.1"/>
    </source>
</evidence>
<name>Q4S7A0_TETNG</name>
<feature type="domain" description="ARMC9 CTLH-like" evidence="10">
    <location>
        <begin position="2"/>
        <end position="72"/>
    </location>
</feature>
<evidence type="ECO:0000256" key="3">
    <source>
        <dbReference type="ARBA" id="ARBA00021146"/>
    </source>
</evidence>
<keyword evidence="8" id="KW-0812">Transmembrane</keyword>
<dbReference type="GO" id="GO:0036064">
    <property type="term" value="C:ciliary basal body"/>
    <property type="evidence" value="ECO:0007669"/>
    <property type="project" value="InterPro"/>
</dbReference>
<dbReference type="FunFam" id="1.25.10.10:FF:000124">
    <property type="entry name" value="lisH domain-containing protein ARMC9 isoform X1"/>
    <property type="match status" value="1"/>
</dbReference>
<feature type="non-terminal residue" evidence="11">
    <location>
        <position position="426"/>
    </location>
</feature>
<keyword evidence="4" id="KW-0963">Cytoplasm</keyword>
<feature type="domain" description="LisH" evidence="9">
    <location>
        <begin position="305"/>
        <end position="424"/>
    </location>
</feature>
<dbReference type="InterPro" id="IPR056327">
    <property type="entry name" value="ARMC9_CTLH-like_dom"/>
</dbReference>
<evidence type="ECO:0000259" key="10">
    <source>
        <dbReference type="Pfam" id="PF23138"/>
    </source>
</evidence>
<dbReference type="GO" id="GO:0097542">
    <property type="term" value="C:ciliary tip"/>
    <property type="evidence" value="ECO:0007669"/>
    <property type="project" value="TreeGrafter"/>
</dbReference>
<proteinExistence type="predicted"/>
<dbReference type="PANTHER" id="PTHR14881">
    <property type="entry name" value="LISH DOMAIN-CONTAINING PROTEIN ARMC9"/>
    <property type="match status" value="1"/>
</dbReference>
<accession>Q4S7A0</accession>
<gene>
    <name evidence="11" type="ORF">GSTENG00022904001</name>
</gene>
<evidence type="ECO:0000256" key="2">
    <source>
        <dbReference type="ARBA" id="ARBA00004120"/>
    </source>
</evidence>
<dbReference type="Pfam" id="PF21050">
    <property type="entry name" value="ARMC9_ARM"/>
    <property type="match status" value="1"/>
</dbReference>
<keyword evidence="7" id="KW-0966">Cell projection</keyword>
<evidence type="ECO:0000256" key="5">
    <source>
        <dbReference type="ARBA" id="ARBA00022794"/>
    </source>
</evidence>
<feature type="non-terminal residue" evidence="11">
    <location>
        <position position="1"/>
    </location>
</feature>
<evidence type="ECO:0000256" key="6">
    <source>
        <dbReference type="ARBA" id="ARBA00023212"/>
    </source>
</evidence>
<dbReference type="InterPro" id="IPR016024">
    <property type="entry name" value="ARM-type_fold"/>
</dbReference>
<dbReference type="KEGG" id="tng:GSTEN00022904G001"/>
<dbReference type="InterPro" id="IPR040369">
    <property type="entry name" value="ARMC9"/>
</dbReference>
<sequence length="426" mass="49431">DQAELDERRSSFKRYLETRGAVLSQNTKFLPYYALPFISNPSIHPSFKDLFQDSWALKLKDKLKQFLSAALKPSNTPRLLNLYISPEYIQSVYAQLFNSQMRQSTDFTRPGTVSIFLFCPQTLQQIQSKGVTPCCPHLYYEKLKYRLDRRPGHIQFPLASSPRWVPLLYLYLCILLTLLFPFPNLTSGLGEFPLRDSLAHFLVNKETRVLQAYFNKDLLECHSTKQKTVLHLMRSDNEIIRHNMARLINAFASLAEGRAYLSQIPILLNLLTDTLKTEDKDSPTREIVLMALQKLSLRRSQQTAMIEDDLIGWLVDELQHSDFLNDNTLMYSTALLMNLCLRTKGKWKCAENAKHVLKVLTDLLGHENSQIWPYVNGVLYNILYIPSVRQEAKEMSVEEILRCYSKDRNPHHNRQIKFIIEQLNSG</sequence>
<dbReference type="PANTHER" id="PTHR14881:SF4">
    <property type="entry name" value="LISH DOMAIN-CONTAINING PROTEIN ARMC9"/>
    <property type="match status" value="1"/>
</dbReference>
<evidence type="ECO:0000259" key="9">
    <source>
        <dbReference type="Pfam" id="PF21050"/>
    </source>
</evidence>
<organism evidence="11">
    <name type="scientific">Tetraodon nigroviridis</name>
    <name type="common">Spotted green pufferfish</name>
    <name type="synonym">Chelonodon nigroviridis</name>
    <dbReference type="NCBI Taxonomy" id="99883"/>
    <lineage>
        <taxon>Eukaryota</taxon>
        <taxon>Metazoa</taxon>
        <taxon>Chordata</taxon>
        <taxon>Craniata</taxon>
        <taxon>Vertebrata</taxon>
        <taxon>Euteleostomi</taxon>
        <taxon>Actinopterygii</taxon>
        <taxon>Neopterygii</taxon>
        <taxon>Teleostei</taxon>
        <taxon>Neoteleostei</taxon>
        <taxon>Acanthomorphata</taxon>
        <taxon>Eupercaria</taxon>
        <taxon>Tetraodontiformes</taxon>
        <taxon>Tetradontoidea</taxon>
        <taxon>Tetraodontidae</taxon>
        <taxon>Tetraodon</taxon>
    </lineage>
</organism>
<reference evidence="11" key="1">
    <citation type="journal article" date="2004" name="Nature">
        <title>Genome duplication in the teleost fish Tetraodon nigroviridis reveals the early vertebrate proto-karyotype.</title>
        <authorList>
            <person name="Jaillon O."/>
            <person name="Aury J.-M."/>
            <person name="Brunet F."/>
            <person name="Petit J.-L."/>
            <person name="Stange-Thomann N."/>
            <person name="Mauceli E."/>
            <person name="Bouneau L."/>
            <person name="Fischer C."/>
            <person name="Ozouf-Costaz C."/>
            <person name="Bernot A."/>
            <person name="Nicaud S."/>
            <person name="Jaffe D."/>
            <person name="Fisher S."/>
            <person name="Lutfalla G."/>
            <person name="Dossat C."/>
            <person name="Segurens B."/>
            <person name="Dasilva C."/>
            <person name="Salanoubat M."/>
            <person name="Levy M."/>
            <person name="Boudet N."/>
            <person name="Castellano S."/>
            <person name="Anthouard V."/>
            <person name="Jubin C."/>
            <person name="Castelli V."/>
            <person name="Katinka M."/>
            <person name="Vacherie B."/>
            <person name="Biemont C."/>
            <person name="Skalli Z."/>
            <person name="Cattolico L."/>
            <person name="Poulain J."/>
            <person name="De Berardinis V."/>
            <person name="Cruaud C."/>
            <person name="Duprat S."/>
            <person name="Brottier P."/>
            <person name="Coutanceau J.-P."/>
            <person name="Gouzy J."/>
            <person name="Parra G."/>
            <person name="Lardier G."/>
            <person name="Chapple C."/>
            <person name="McKernan K.J."/>
            <person name="McEwan P."/>
            <person name="Bosak S."/>
            <person name="Kellis M."/>
            <person name="Volff J.-N."/>
            <person name="Guigo R."/>
            <person name="Zody M.C."/>
            <person name="Mesirov J."/>
            <person name="Lindblad-Toh K."/>
            <person name="Birren B."/>
            <person name="Nusbaum C."/>
            <person name="Kahn D."/>
            <person name="Robinson-Rechavi M."/>
            <person name="Laudet V."/>
            <person name="Schachter V."/>
            <person name="Quetier F."/>
            <person name="Saurin W."/>
            <person name="Scarpelli C."/>
            <person name="Wincker P."/>
            <person name="Lander E.S."/>
            <person name="Weissenbach J."/>
            <person name="Roest Crollius H."/>
        </authorList>
    </citation>
    <scope>NUCLEOTIDE SEQUENCE [LARGE SCALE GENOMIC DNA]</scope>
</reference>
<keyword evidence="8" id="KW-0472">Membrane</keyword>
<dbReference type="Gene3D" id="1.25.10.10">
    <property type="entry name" value="Leucine-rich Repeat Variant"/>
    <property type="match status" value="1"/>
</dbReference>
<dbReference type="EMBL" id="CAAE01014716">
    <property type="protein sequence ID" value="CAG03482.1"/>
    <property type="molecule type" value="Genomic_DNA"/>
</dbReference>
<dbReference type="InterPro" id="IPR048959">
    <property type="entry name" value="ARMC9_ARM_dom"/>
</dbReference>
<dbReference type="Pfam" id="PF23138">
    <property type="entry name" value="CTLH_Armc9"/>
    <property type="match status" value="1"/>
</dbReference>
<protein>
    <recommendedName>
        <fullName evidence="3">LisH domain-containing protein ARMC9</fullName>
    </recommendedName>
</protein>
<dbReference type="InterPro" id="IPR011989">
    <property type="entry name" value="ARM-like"/>
</dbReference>
<keyword evidence="8" id="KW-1133">Transmembrane helix</keyword>
<dbReference type="SUPFAM" id="SSF48371">
    <property type="entry name" value="ARM repeat"/>
    <property type="match status" value="1"/>
</dbReference>
<comment type="caution">
    <text evidence="11">The sequence shown here is derived from an EMBL/GenBank/DDBJ whole genome shotgun (WGS) entry which is preliminary data.</text>
</comment>
<evidence type="ECO:0000256" key="8">
    <source>
        <dbReference type="SAM" id="Phobius"/>
    </source>
</evidence>